<comment type="caution">
    <text evidence="1">The sequence shown here is derived from an EMBL/GenBank/DDBJ whole genome shotgun (WGS) entry which is preliminary data.</text>
</comment>
<dbReference type="InterPro" id="IPR006379">
    <property type="entry name" value="HAD-SF_hydro_IIB"/>
</dbReference>
<dbReference type="SFLD" id="SFLDS00003">
    <property type="entry name" value="Haloacid_Dehalogenase"/>
    <property type="match status" value="1"/>
</dbReference>
<dbReference type="OrthoDB" id="9814970at2"/>
<dbReference type="PROSITE" id="PS01229">
    <property type="entry name" value="COF_2"/>
    <property type="match status" value="1"/>
</dbReference>
<dbReference type="SFLD" id="SFLDG01140">
    <property type="entry name" value="C2.B:_Phosphomannomutase_and_P"/>
    <property type="match status" value="1"/>
</dbReference>
<dbReference type="Gene3D" id="3.30.1240.10">
    <property type="match status" value="1"/>
</dbReference>
<dbReference type="EMBL" id="SELH01000016">
    <property type="protein sequence ID" value="TWP29007.1"/>
    <property type="molecule type" value="Genomic_DNA"/>
</dbReference>
<dbReference type="Gene3D" id="3.40.50.1000">
    <property type="entry name" value="HAD superfamily/HAD-like"/>
    <property type="match status" value="1"/>
</dbReference>
<dbReference type="PANTHER" id="PTHR10000:SF25">
    <property type="entry name" value="PHOSPHATASE YKRA-RELATED"/>
    <property type="match status" value="1"/>
</dbReference>
<sequence length="256" mass="29214">MVKAIFFDIDGTLVSFKTHKVSIDVLEALEKLRSKGIKLFIATGRHKLEIDQFNDFIFDGYVTLNGQYCYTPEKVLYKNPIDKDAVEKIISFSENTENAYMLFGENLVGINRINQRVEDTLKQLKIENFKIGDLHSFIEMDVFQMISFTPSEEENTLKREFPNCDFTRWNPLFVDLNPKGGNKKAGILKILDYFNISTNEIMALGDGENDISMLELAKYSIAMGNASDLVKSKANYITDDVDNHGVIKALQHFNIL</sequence>
<dbReference type="PANTHER" id="PTHR10000">
    <property type="entry name" value="PHOSPHOSERINE PHOSPHATASE"/>
    <property type="match status" value="1"/>
</dbReference>
<dbReference type="GO" id="GO:0005829">
    <property type="term" value="C:cytosol"/>
    <property type="evidence" value="ECO:0007669"/>
    <property type="project" value="TreeGrafter"/>
</dbReference>
<accession>A0A563DFX4</accession>
<keyword evidence="2" id="KW-1185">Reference proteome</keyword>
<dbReference type="AlphaFoldDB" id="A0A563DFX4"/>
<evidence type="ECO:0000313" key="1">
    <source>
        <dbReference type="EMBL" id="TWP29007.1"/>
    </source>
</evidence>
<dbReference type="InterPro" id="IPR036412">
    <property type="entry name" value="HAD-like_sf"/>
</dbReference>
<gene>
    <name evidence="1" type="ORF">ETU09_03990</name>
</gene>
<dbReference type="Proteomes" id="UP000319499">
    <property type="component" value="Unassembled WGS sequence"/>
</dbReference>
<dbReference type="NCBIfam" id="TIGR01484">
    <property type="entry name" value="HAD-SF-IIB"/>
    <property type="match status" value="1"/>
</dbReference>
<dbReference type="GO" id="GO:0000287">
    <property type="term" value="F:magnesium ion binding"/>
    <property type="evidence" value="ECO:0007669"/>
    <property type="project" value="TreeGrafter"/>
</dbReference>
<dbReference type="RefSeq" id="WP_146292058.1">
    <property type="nucleotide sequence ID" value="NZ_SELH01000016.1"/>
</dbReference>
<reference evidence="1 2" key="1">
    <citation type="submission" date="2019-02" db="EMBL/GenBank/DDBJ databases">
        <title>Apibacter muscae sp. nov.: a novel member of the house fly microbiota.</title>
        <authorList>
            <person name="Park R."/>
        </authorList>
    </citation>
    <scope>NUCLEOTIDE SEQUENCE [LARGE SCALE GENOMIC DNA]</scope>
    <source>
        <strain evidence="1 2">AL1</strain>
    </source>
</reference>
<keyword evidence="1" id="KW-0378">Hydrolase</keyword>
<dbReference type="SFLD" id="SFLDG01144">
    <property type="entry name" value="C2.B.4:_PGP_Like"/>
    <property type="match status" value="1"/>
</dbReference>
<dbReference type="InterPro" id="IPR000150">
    <property type="entry name" value="Cof"/>
</dbReference>
<dbReference type="SUPFAM" id="SSF56784">
    <property type="entry name" value="HAD-like"/>
    <property type="match status" value="1"/>
</dbReference>
<evidence type="ECO:0000313" key="2">
    <source>
        <dbReference type="Proteomes" id="UP000319499"/>
    </source>
</evidence>
<dbReference type="InterPro" id="IPR023214">
    <property type="entry name" value="HAD_sf"/>
</dbReference>
<organism evidence="1 2">
    <name type="scientific">Apibacter muscae</name>
    <dbReference type="NCBI Taxonomy" id="2509004"/>
    <lineage>
        <taxon>Bacteria</taxon>
        <taxon>Pseudomonadati</taxon>
        <taxon>Bacteroidota</taxon>
        <taxon>Flavobacteriia</taxon>
        <taxon>Flavobacteriales</taxon>
        <taxon>Weeksellaceae</taxon>
        <taxon>Apibacter</taxon>
    </lineage>
</organism>
<dbReference type="Pfam" id="PF08282">
    <property type="entry name" value="Hydrolase_3"/>
    <property type="match status" value="1"/>
</dbReference>
<name>A0A563DFX4_9FLAO</name>
<dbReference type="NCBIfam" id="TIGR00099">
    <property type="entry name" value="Cof-subfamily"/>
    <property type="match status" value="1"/>
</dbReference>
<dbReference type="GO" id="GO:0016791">
    <property type="term" value="F:phosphatase activity"/>
    <property type="evidence" value="ECO:0007669"/>
    <property type="project" value="UniProtKB-ARBA"/>
</dbReference>
<protein>
    <submittedName>
        <fullName evidence="1">Cof-type HAD-IIB family hydrolase</fullName>
    </submittedName>
</protein>
<dbReference type="PROSITE" id="PS01228">
    <property type="entry name" value="COF_1"/>
    <property type="match status" value="1"/>
</dbReference>
<proteinExistence type="predicted"/>